<feature type="domain" description="PDZ" evidence="3">
    <location>
        <begin position="136"/>
        <end position="216"/>
    </location>
</feature>
<organism evidence="4 5">
    <name type="scientific">Porites evermanni</name>
    <dbReference type="NCBI Taxonomy" id="104178"/>
    <lineage>
        <taxon>Eukaryota</taxon>
        <taxon>Metazoa</taxon>
        <taxon>Cnidaria</taxon>
        <taxon>Anthozoa</taxon>
        <taxon>Hexacorallia</taxon>
        <taxon>Scleractinia</taxon>
        <taxon>Fungiina</taxon>
        <taxon>Poritidae</taxon>
        <taxon>Porites</taxon>
    </lineage>
</organism>
<evidence type="ECO:0000313" key="4">
    <source>
        <dbReference type="EMBL" id="CAH3028047.1"/>
    </source>
</evidence>
<dbReference type="InterPro" id="IPR001849">
    <property type="entry name" value="PH_domain"/>
</dbReference>
<feature type="compositionally biased region" description="Polar residues" evidence="1">
    <location>
        <begin position="353"/>
        <end position="364"/>
    </location>
</feature>
<comment type="caution">
    <text evidence="4">The sequence shown here is derived from an EMBL/GenBank/DDBJ whole genome shotgun (WGS) entry which is preliminary data.</text>
</comment>
<name>A0ABN8MEC6_9CNID</name>
<dbReference type="Pfam" id="PF00595">
    <property type="entry name" value="PDZ"/>
    <property type="match status" value="1"/>
</dbReference>
<accession>A0ABN8MEC6</accession>
<dbReference type="Proteomes" id="UP001159427">
    <property type="component" value="Unassembled WGS sequence"/>
</dbReference>
<dbReference type="SMART" id="SM00233">
    <property type="entry name" value="PH"/>
    <property type="match status" value="1"/>
</dbReference>
<evidence type="ECO:0000259" key="3">
    <source>
        <dbReference type="PROSITE" id="PS50106"/>
    </source>
</evidence>
<feature type="compositionally biased region" description="Acidic residues" evidence="1">
    <location>
        <begin position="245"/>
        <end position="255"/>
    </location>
</feature>
<proteinExistence type="predicted"/>
<feature type="compositionally biased region" description="Basic and acidic residues" evidence="1">
    <location>
        <begin position="265"/>
        <end position="275"/>
    </location>
</feature>
<dbReference type="SUPFAM" id="SSF50729">
    <property type="entry name" value="PH domain-like"/>
    <property type="match status" value="1"/>
</dbReference>
<gene>
    <name evidence="4" type="ORF">PEVE_00033003</name>
</gene>
<dbReference type="InterPro" id="IPR001478">
    <property type="entry name" value="PDZ"/>
</dbReference>
<dbReference type="PROSITE" id="PS50003">
    <property type="entry name" value="PH_DOMAIN"/>
    <property type="match status" value="1"/>
</dbReference>
<dbReference type="PANTHER" id="PTHR23122">
    <property type="entry name" value="MEMBRANE-ASSOCIATED GUANYLATE KINASE MAGUK"/>
    <property type="match status" value="1"/>
</dbReference>
<dbReference type="Pfam" id="PF00169">
    <property type="entry name" value="PH"/>
    <property type="match status" value="1"/>
</dbReference>
<dbReference type="CDD" id="cd00136">
    <property type="entry name" value="PDZ_canonical"/>
    <property type="match status" value="1"/>
</dbReference>
<feature type="domain" description="PH" evidence="2">
    <location>
        <begin position="12"/>
        <end position="112"/>
    </location>
</feature>
<reference evidence="4 5" key="1">
    <citation type="submission" date="2022-05" db="EMBL/GenBank/DDBJ databases">
        <authorList>
            <consortium name="Genoscope - CEA"/>
            <person name="William W."/>
        </authorList>
    </citation>
    <scope>NUCLEOTIDE SEQUENCE [LARGE SCALE GENOMIC DNA]</scope>
</reference>
<feature type="compositionally biased region" description="Basic and acidic residues" evidence="1">
    <location>
        <begin position="314"/>
        <end position="324"/>
    </location>
</feature>
<dbReference type="InterPro" id="IPR011993">
    <property type="entry name" value="PH-like_dom_sf"/>
</dbReference>
<dbReference type="SMART" id="SM00228">
    <property type="entry name" value="PDZ"/>
    <property type="match status" value="1"/>
</dbReference>
<dbReference type="EMBL" id="CALNXI010000487">
    <property type="protein sequence ID" value="CAH3028047.1"/>
    <property type="molecule type" value="Genomic_DNA"/>
</dbReference>
<dbReference type="Gene3D" id="2.30.29.30">
    <property type="entry name" value="Pleckstrin-homology domain (PH domain)/Phosphotyrosine-binding domain (PTB)"/>
    <property type="match status" value="1"/>
</dbReference>
<keyword evidence="5" id="KW-1185">Reference proteome</keyword>
<dbReference type="CDD" id="cd00821">
    <property type="entry name" value="PH"/>
    <property type="match status" value="1"/>
</dbReference>
<dbReference type="PROSITE" id="PS50106">
    <property type="entry name" value="PDZ"/>
    <property type="match status" value="1"/>
</dbReference>
<sequence>MAGQANMKTNRRVLREGFLHKKTSLLKQWRTRFVVLNRQLLCIFKKEEDEKRGRTADGRIFLVDIEAIEKFETKKRKHCFNLIVEGKPFFSFCCSSELDRELWIRSIQAGKESELKEEETDPIRRKSIKLTGGLKRITIPREKGQGLGCTIKNVGGVIFVNRILEDGPVSTSGILRPGDQILDINGIEIGGRSVSEISEIIKGSPEIVTCTVKPSSDYRYCDTGQVGGHTEYAEIDLDSLKAKGDDDDDDDDDDDKSVSKNGSIGRDKKHSDAKPQQKRHSLPSVLPDPILDAGASPRSKEDTLNYLELNFGENRPRNKSDVSRSPKVPPRINKPQNKPAYVELEFKTKDSKSQSSESARNSTAAGEVDRKSNSLPRQ</sequence>
<protein>
    <submittedName>
        <fullName evidence="4">Uncharacterized protein</fullName>
    </submittedName>
</protein>
<dbReference type="InterPro" id="IPR036034">
    <property type="entry name" value="PDZ_sf"/>
</dbReference>
<feature type="region of interest" description="Disordered" evidence="1">
    <location>
        <begin position="240"/>
        <end position="378"/>
    </location>
</feature>
<evidence type="ECO:0000256" key="1">
    <source>
        <dbReference type="SAM" id="MobiDB-lite"/>
    </source>
</evidence>
<dbReference type="SUPFAM" id="SSF50156">
    <property type="entry name" value="PDZ domain-like"/>
    <property type="match status" value="1"/>
</dbReference>
<evidence type="ECO:0000259" key="2">
    <source>
        <dbReference type="PROSITE" id="PS50003"/>
    </source>
</evidence>
<evidence type="ECO:0000313" key="5">
    <source>
        <dbReference type="Proteomes" id="UP001159427"/>
    </source>
</evidence>
<dbReference type="Gene3D" id="2.30.42.10">
    <property type="match status" value="1"/>
</dbReference>
<dbReference type="InterPro" id="IPR050716">
    <property type="entry name" value="MAGUK"/>
</dbReference>